<evidence type="ECO:0000313" key="4">
    <source>
        <dbReference type="Proteomes" id="UP000018538"/>
    </source>
</evidence>
<feature type="chain" id="PRO_5004765581" description="Fam-b protein" evidence="2">
    <location>
        <begin position="22"/>
        <end position="276"/>
    </location>
</feature>
<evidence type="ECO:0000313" key="3">
    <source>
        <dbReference type="EMBL" id="ETB60523.1"/>
    </source>
</evidence>
<organism evidence="3 4">
    <name type="scientific">Plasmodium yoelii 17X</name>
    <dbReference type="NCBI Taxonomy" id="1323249"/>
    <lineage>
        <taxon>Eukaryota</taxon>
        <taxon>Sar</taxon>
        <taxon>Alveolata</taxon>
        <taxon>Apicomplexa</taxon>
        <taxon>Aconoidasida</taxon>
        <taxon>Haemosporida</taxon>
        <taxon>Plasmodiidae</taxon>
        <taxon>Plasmodium</taxon>
        <taxon>Plasmodium (Vinckeia)</taxon>
    </lineage>
</organism>
<sequence>MRVNILKFVFFSIIICFFEYAKNTFKETIKIDYIYVNKYLIYLQELYFINERNIYHERNIIRLRSIRILADVDNQFDLNDFYQSTLSLVDQFNDYIDDEEITNLRNIIDSQIKKHKESNTLPDLNNVDKKTKKLIHGLHKEIEEFKKELDNKGDNELAIQPIHDKIIIKKDENISVSEHEDFKQLKNSENILEIDDNKFEDKYNEIKASNNYKKFKINENIKKDKEKPLKKLLMVSFTILLAMIVSGTIKLLLILAPLGALIFRSWRKVRKYRFKL</sequence>
<dbReference type="NCBIfam" id="TIGR01597">
    <property type="entry name" value="PYST-B"/>
    <property type="match status" value="1"/>
</dbReference>
<keyword evidence="4" id="KW-1185">Reference proteome</keyword>
<dbReference type="Proteomes" id="UP000018538">
    <property type="component" value="Unassembled WGS sequence"/>
</dbReference>
<name>V7PQ96_PLAYE</name>
<proteinExistence type="predicted"/>
<keyword evidence="1" id="KW-1133">Transmembrane helix</keyword>
<dbReference type="EMBL" id="KI635763">
    <property type="protein sequence ID" value="ETB60523.1"/>
    <property type="molecule type" value="Genomic_DNA"/>
</dbReference>
<keyword evidence="1" id="KW-0472">Membrane</keyword>
<reference evidence="3 4" key="1">
    <citation type="submission" date="2013-11" db="EMBL/GenBank/DDBJ databases">
        <title>The Genome Sequence of Plasmodium yoelii 17X.</title>
        <authorList>
            <consortium name="The Broad Institute Genomics Platform"/>
            <consortium name="The Broad Institute Genome Sequencing Center for Infectious Disease"/>
            <person name="Neafsey D."/>
            <person name="Adams J."/>
            <person name="Walker B."/>
            <person name="Young S.K."/>
            <person name="Zeng Q."/>
            <person name="Gargeya S."/>
            <person name="Fitzgerald M."/>
            <person name="Haas B."/>
            <person name="Abouelleil A."/>
            <person name="Alvarado L."/>
            <person name="Chapman S.B."/>
            <person name="Gainer-Dewar J."/>
            <person name="Goldberg J."/>
            <person name="Griggs A."/>
            <person name="Gujja S."/>
            <person name="Hansen M."/>
            <person name="Howarth C."/>
            <person name="Imamovic A."/>
            <person name="Ireland A."/>
            <person name="Larimer J."/>
            <person name="McCowan C."/>
            <person name="Murphy C."/>
            <person name="Pearson M."/>
            <person name="Poon T.W."/>
            <person name="Priest M."/>
            <person name="Roberts A."/>
            <person name="Saif S."/>
            <person name="Shea T."/>
            <person name="Sykes S."/>
            <person name="Wortman J."/>
            <person name="Nusbaum C."/>
            <person name="Birren B."/>
        </authorList>
    </citation>
    <scope>NUCLEOTIDE SEQUENCE [LARGE SCALE GENOMIC DNA]</scope>
    <source>
        <strain evidence="3 4">17X</strain>
    </source>
</reference>
<evidence type="ECO:0008006" key="5">
    <source>
        <dbReference type="Google" id="ProtNLM"/>
    </source>
</evidence>
<protein>
    <recommendedName>
        <fullName evidence="5">Fam-b protein</fullName>
    </recommendedName>
</protein>
<keyword evidence="1" id="KW-0812">Transmembrane</keyword>
<evidence type="ECO:0000256" key="1">
    <source>
        <dbReference type="SAM" id="Phobius"/>
    </source>
</evidence>
<accession>V7PQ96</accession>
<dbReference type="Pfam" id="PF09592">
    <property type="entry name" value="DUF2031"/>
    <property type="match status" value="1"/>
</dbReference>
<dbReference type="AlphaFoldDB" id="V7PQ96"/>
<gene>
    <name evidence="3" type="ORF">YYC_02788</name>
</gene>
<evidence type="ECO:0000256" key="2">
    <source>
        <dbReference type="SAM" id="SignalP"/>
    </source>
</evidence>
<feature type="signal peptide" evidence="2">
    <location>
        <begin position="1"/>
        <end position="21"/>
    </location>
</feature>
<dbReference type="InterPro" id="IPR006484">
    <property type="entry name" value="PYST_B"/>
</dbReference>
<dbReference type="OrthoDB" id="372621at2759"/>
<keyword evidence="2" id="KW-0732">Signal</keyword>
<feature type="transmembrane region" description="Helical" evidence="1">
    <location>
        <begin position="232"/>
        <end position="263"/>
    </location>
</feature>